<keyword evidence="1" id="KW-0472">Membrane</keyword>
<dbReference type="Proteomes" id="UP000008680">
    <property type="component" value="Chromosome"/>
</dbReference>
<dbReference type="AlphaFoldDB" id="D3E4W3"/>
<evidence type="ECO:0000313" key="2">
    <source>
        <dbReference type="EMBL" id="ADC47507.1"/>
    </source>
</evidence>
<evidence type="ECO:0000313" key="3">
    <source>
        <dbReference type="Proteomes" id="UP000008680"/>
    </source>
</evidence>
<dbReference type="RefSeq" id="WP_012956455.1">
    <property type="nucleotide sequence ID" value="NC_013790.1"/>
</dbReference>
<gene>
    <name evidence="2" type="ordered locus">mru_1657</name>
</gene>
<dbReference type="HOGENOM" id="CLU_2044451_0_0_2"/>
<sequence>MNNTTKILIGVLMGLLIVGAAVMFVSATAINDVSDGNSFMGQVQNTANHVKNVASNDIKSGSNIIGGGSEFNSQEGNGYFYQINYTDGNFRQYDTKTGKLIGSGFNEDQSILGNDDGFNLE</sequence>
<name>D3E4W3_METRM</name>
<accession>D3E4W3</accession>
<dbReference type="OrthoDB" id="77980at2157"/>
<dbReference type="GeneID" id="8771319"/>
<evidence type="ECO:0000256" key="1">
    <source>
        <dbReference type="SAM" id="Phobius"/>
    </source>
</evidence>
<dbReference type="PATRIC" id="fig|634498.28.peg.1656"/>
<keyword evidence="1" id="KW-1133">Transmembrane helix</keyword>
<dbReference type="KEGG" id="mru:mru_1657"/>
<protein>
    <submittedName>
        <fullName evidence="2">Uncharacterized protein</fullName>
    </submittedName>
</protein>
<keyword evidence="1" id="KW-0812">Transmembrane</keyword>
<feature type="transmembrane region" description="Helical" evidence="1">
    <location>
        <begin position="7"/>
        <end position="30"/>
    </location>
</feature>
<dbReference type="eggNOG" id="arCOG12629">
    <property type="taxonomic scope" value="Archaea"/>
</dbReference>
<keyword evidence="3" id="KW-1185">Reference proteome</keyword>
<dbReference type="EMBL" id="CP001719">
    <property type="protein sequence ID" value="ADC47507.1"/>
    <property type="molecule type" value="Genomic_DNA"/>
</dbReference>
<reference evidence="2 3" key="1">
    <citation type="journal article" date="2010" name="PLoS ONE">
        <title>The genome sequence of the rumen methanogen Methanobrevibacter ruminantium reveals new possibilities for controlling ruminant methane emissions.</title>
        <authorList>
            <person name="Leahy S.C."/>
            <person name="Kelly W.J."/>
            <person name="Altermann E."/>
            <person name="Ronimus R.S."/>
            <person name="Yeoman C.J."/>
            <person name="Pacheco D.M."/>
            <person name="Li D."/>
            <person name="Kong Z."/>
            <person name="McTavish S."/>
            <person name="Sang C."/>
            <person name="Lambie S.C."/>
            <person name="Janssen P.H."/>
            <person name="Dey D."/>
            <person name="Attwood G.T."/>
        </authorList>
    </citation>
    <scope>NUCLEOTIDE SEQUENCE [LARGE SCALE GENOMIC DNA]</scope>
    <source>
        <strain evidence="3">ATCC 35063 / DSM 1093 / JCM 13430 / OCM 146 / M1</strain>
    </source>
</reference>
<organism evidence="2 3">
    <name type="scientific">Methanobrevibacter ruminantium (strain ATCC 35063 / DSM 1093 / JCM 13430 / OCM 146 / M1)</name>
    <name type="common">Methanobacterium ruminantium</name>
    <dbReference type="NCBI Taxonomy" id="634498"/>
    <lineage>
        <taxon>Archaea</taxon>
        <taxon>Methanobacteriati</taxon>
        <taxon>Methanobacteriota</taxon>
        <taxon>Methanomada group</taxon>
        <taxon>Methanobacteria</taxon>
        <taxon>Methanobacteriales</taxon>
        <taxon>Methanobacteriaceae</taxon>
        <taxon>Methanobrevibacter</taxon>
    </lineage>
</organism>
<proteinExistence type="predicted"/>